<dbReference type="SUPFAM" id="SSF46565">
    <property type="entry name" value="Chaperone J-domain"/>
    <property type="match status" value="1"/>
</dbReference>
<gene>
    <name evidence="4" type="ORF">PV328_007128</name>
</gene>
<comment type="caution">
    <text evidence="4">The sequence shown here is derived from an EMBL/GenBank/DDBJ whole genome shotgun (WGS) entry which is preliminary data.</text>
</comment>
<keyword evidence="2" id="KW-0143">Chaperone</keyword>
<dbReference type="Gene3D" id="1.20.1280.20">
    <property type="entry name" value="HscB, C-terminal domain"/>
    <property type="match status" value="1"/>
</dbReference>
<dbReference type="GO" id="GO:0044571">
    <property type="term" value="P:[2Fe-2S] cluster assembly"/>
    <property type="evidence" value="ECO:0007669"/>
    <property type="project" value="InterPro"/>
</dbReference>
<sequence length="254" mass="29646">MGTRIFCRNLNRCVNNCTQMVNCCQSPNQKIHAVCAKKDVEFESKLSRVSLYSSDIPKKCWQCNFPFKSELFCQVCKTLQEPPEKLDYFKILGIDKSFNVNNKEIHDKYRQLQNILHPDRFGNKSEKEREYSENLSALLNKAYTTLSNPLKRGIYLLELNNITISEGTTSLEPEFLMEIMERNEEVEEATDNKDKLLTLTAETNKILTELSKQISNAFDHGDIERARMMIIRMKYYNTLNERLKKTKYNLGIAE</sequence>
<dbReference type="EMBL" id="JAQQBS010000002">
    <property type="protein sequence ID" value="KAK0174008.1"/>
    <property type="molecule type" value="Genomic_DNA"/>
</dbReference>
<name>A0AA39KU47_9HYME</name>
<dbReference type="GO" id="GO:0051259">
    <property type="term" value="P:protein complex oligomerization"/>
    <property type="evidence" value="ECO:0007669"/>
    <property type="project" value="InterPro"/>
</dbReference>
<dbReference type="AlphaFoldDB" id="A0AA39KU47"/>
<dbReference type="InterPro" id="IPR009073">
    <property type="entry name" value="HscB_oligo_C"/>
</dbReference>
<dbReference type="Pfam" id="PF00226">
    <property type="entry name" value="DnaJ"/>
    <property type="match status" value="1"/>
</dbReference>
<dbReference type="NCBIfam" id="TIGR00714">
    <property type="entry name" value="hscB"/>
    <property type="match status" value="1"/>
</dbReference>
<organism evidence="4 5">
    <name type="scientific">Microctonus aethiopoides</name>
    <dbReference type="NCBI Taxonomy" id="144406"/>
    <lineage>
        <taxon>Eukaryota</taxon>
        <taxon>Metazoa</taxon>
        <taxon>Ecdysozoa</taxon>
        <taxon>Arthropoda</taxon>
        <taxon>Hexapoda</taxon>
        <taxon>Insecta</taxon>
        <taxon>Pterygota</taxon>
        <taxon>Neoptera</taxon>
        <taxon>Endopterygota</taxon>
        <taxon>Hymenoptera</taxon>
        <taxon>Apocrita</taxon>
        <taxon>Ichneumonoidea</taxon>
        <taxon>Braconidae</taxon>
        <taxon>Euphorinae</taxon>
        <taxon>Microctonus</taxon>
    </lineage>
</organism>
<keyword evidence="5" id="KW-1185">Reference proteome</keyword>
<dbReference type="HAMAP" id="MF_00682">
    <property type="entry name" value="HscB"/>
    <property type="match status" value="1"/>
</dbReference>
<protein>
    <recommendedName>
        <fullName evidence="3">J domain-containing protein</fullName>
    </recommendedName>
</protein>
<accession>A0AA39KU47</accession>
<reference evidence="4" key="2">
    <citation type="submission" date="2023-03" db="EMBL/GenBank/DDBJ databases">
        <authorList>
            <person name="Inwood S.N."/>
            <person name="Skelly J.G."/>
            <person name="Guhlin J."/>
            <person name="Harrop T.W.R."/>
            <person name="Goldson S.G."/>
            <person name="Dearden P.K."/>
        </authorList>
    </citation>
    <scope>NUCLEOTIDE SEQUENCE</scope>
    <source>
        <strain evidence="4">Irish</strain>
        <tissue evidence="4">Whole body</tissue>
    </source>
</reference>
<dbReference type="Proteomes" id="UP001168990">
    <property type="component" value="Unassembled WGS sequence"/>
</dbReference>
<dbReference type="GO" id="GO:0005739">
    <property type="term" value="C:mitochondrion"/>
    <property type="evidence" value="ECO:0007669"/>
    <property type="project" value="TreeGrafter"/>
</dbReference>
<dbReference type="GO" id="GO:0001671">
    <property type="term" value="F:ATPase activator activity"/>
    <property type="evidence" value="ECO:0007669"/>
    <property type="project" value="InterPro"/>
</dbReference>
<evidence type="ECO:0000313" key="5">
    <source>
        <dbReference type="Proteomes" id="UP001168990"/>
    </source>
</evidence>
<dbReference type="PANTHER" id="PTHR14021">
    <property type="entry name" value="IRON-SULFUR CLUSTER CO-CHAPERONE PROTEIN HSCB"/>
    <property type="match status" value="1"/>
</dbReference>
<evidence type="ECO:0000256" key="1">
    <source>
        <dbReference type="ARBA" id="ARBA00010476"/>
    </source>
</evidence>
<evidence type="ECO:0000313" key="4">
    <source>
        <dbReference type="EMBL" id="KAK0174008.1"/>
    </source>
</evidence>
<dbReference type="SMART" id="SM00271">
    <property type="entry name" value="DnaJ"/>
    <property type="match status" value="1"/>
</dbReference>
<comment type="similarity">
    <text evidence="1">Belongs to the HscB family.</text>
</comment>
<feature type="domain" description="J" evidence="3">
    <location>
        <begin position="87"/>
        <end position="159"/>
    </location>
</feature>
<evidence type="ECO:0000259" key="3">
    <source>
        <dbReference type="PROSITE" id="PS50076"/>
    </source>
</evidence>
<reference evidence="4" key="1">
    <citation type="journal article" date="2023" name="bioRxiv">
        <title>Scaffold-level genome assemblies of two parasitoid biocontrol wasps reveal the parthenogenesis mechanism and an associated novel virus.</title>
        <authorList>
            <person name="Inwood S."/>
            <person name="Skelly J."/>
            <person name="Guhlin J."/>
            <person name="Harrop T."/>
            <person name="Goldson S."/>
            <person name="Dearden P."/>
        </authorList>
    </citation>
    <scope>NUCLEOTIDE SEQUENCE</scope>
    <source>
        <strain evidence="4">Irish</strain>
        <tissue evidence="4">Whole body</tissue>
    </source>
</reference>
<dbReference type="SUPFAM" id="SSF47144">
    <property type="entry name" value="HSC20 (HSCB), C-terminal oligomerisation domain"/>
    <property type="match status" value="1"/>
</dbReference>
<dbReference type="InterPro" id="IPR036386">
    <property type="entry name" value="HscB_C_sf"/>
</dbReference>
<dbReference type="CDD" id="cd06257">
    <property type="entry name" value="DnaJ"/>
    <property type="match status" value="1"/>
</dbReference>
<dbReference type="InterPro" id="IPR036869">
    <property type="entry name" value="J_dom_sf"/>
</dbReference>
<dbReference type="GO" id="GO:0051087">
    <property type="term" value="F:protein-folding chaperone binding"/>
    <property type="evidence" value="ECO:0007669"/>
    <property type="project" value="InterPro"/>
</dbReference>
<evidence type="ECO:0000256" key="2">
    <source>
        <dbReference type="ARBA" id="ARBA00023186"/>
    </source>
</evidence>
<dbReference type="Gene3D" id="1.10.287.110">
    <property type="entry name" value="DnaJ domain"/>
    <property type="match status" value="1"/>
</dbReference>
<dbReference type="Pfam" id="PF07743">
    <property type="entry name" value="HSCB_C"/>
    <property type="match status" value="1"/>
</dbReference>
<dbReference type="InterPro" id="IPR004640">
    <property type="entry name" value="HscB"/>
</dbReference>
<proteinExistence type="inferred from homology"/>
<dbReference type="PROSITE" id="PS50076">
    <property type="entry name" value="DNAJ_2"/>
    <property type="match status" value="1"/>
</dbReference>
<dbReference type="PANTHER" id="PTHR14021:SF15">
    <property type="entry name" value="IRON-SULFUR CLUSTER CO-CHAPERONE PROTEIN HSCB"/>
    <property type="match status" value="1"/>
</dbReference>
<dbReference type="InterPro" id="IPR001623">
    <property type="entry name" value="DnaJ_domain"/>
</dbReference>